<feature type="chain" id="PRO_5018719586" description="PepSY domain-containing protein" evidence="1">
    <location>
        <begin position="22"/>
        <end position="119"/>
    </location>
</feature>
<protein>
    <recommendedName>
        <fullName evidence="4">PepSY domain-containing protein</fullName>
    </recommendedName>
</protein>
<accession>A0A3S4XFV5</accession>
<evidence type="ECO:0000313" key="3">
    <source>
        <dbReference type="Proteomes" id="UP000271188"/>
    </source>
</evidence>
<proteinExistence type="predicted"/>
<evidence type="ECO:0000256" key="1">
    <source>
        <dbReference type="SAM" id="SignalP"/>
    </source>
</evidence>
<dbReference type="EMBL" id="LR134495">
    <property type="protein sequence ID" value="VEI77902.1"/>
    <property type="molecule type" value="Genomic_DNA"/>
</dbReference>
<organism evidence="2 3">
    <name type="scientific">Mannheimia haemolytica</name>
    <name type="common">Pasteurella haemolytica</name>
    <dbReference type="NCBI Taxonomy" id="75985"/>
    <lineage>
        <taxon>Bacteria</taxon>
        <taxon>Pseudomonadati</taxon>
        <taxon>Pseudomonadota</taxon>
        <taxon>Gammaproteobacteria</taxon>
        <taxon>Pasteurellales</taxon>
        <taxon>Pasteurellaceae</taxon>
        <taxon>Mannheimia</taxon>
    </lineage>
</organism>
<feature type="signal peptide" evidence="1">
    <location>
        <begin position="1"/>
        <end position="21"/>
    </location>
</feature>
<gene>
    <name evidence="2" type="ORF">NCTC10643_01791</name>
</gene>
<dbReference type="RefSeq" id="WP_126302319.1">
    <property type="nucleotide sequence ID" value="NZ_CP155540.1"/>
</dbReference>
<keyword evidence="1" id="KW-0732">Signal</keyword>
<name>A0A3S4XFV5_MANHA</name>
<reference evidence="2" key="1">
    <citation type="submission" date="2018-12" db="EMBL/GenBank/DDBJ databases">
        <authorList>
            <consortium name="Pathogen Informatics"/>
        </authorList>
    </citation>
    <scope>NUCLEOTIDE SEQUENCE [LARGE SCALE GENOMIC DNA]</scope>
    <source>
        <strain evidence="2">NCTC10643</strain>
    </source>
</reference>
<evidence type="ECO:0000313" key="2">
    <source>
        <dbReference type="EMBL" id="VEI77902.1"/>
    </source>
</evidence>
<sequence>MKTVSKGLLVLATLASATAFAVSIPSEIYQPRGELVKADRQGNGEFEVEYRVSGNDVRGLAKSAIAHAKRKGFHLVESDIHRDDADLKFKRGDQELDIEIEVKGRNRIEYKADLDLDKN</sequence>
<evidence type="ECO:0008006" key="4">
    <source>
        <dbReference type="Google" id="ProtNLM"/>
    </source>
</evidence>
<dbReference type="AlphaFoldDB" id="A0A3S4XFV5"/>
<dbReference type="Proteomes" id="UP000271188">
    <property type="component" value="Chromosome"/>
</dbReference>